<dbReference type="GO" id="GO:0016491">
    <property type="term" value="F:oxidoreductase activity"/>
    <property type="evidence" value="ECO:0007669"/>
    <property type="project" value="InterPro"/>
</dbReference>
<comment type="caution">
    <text evidence="2">The sequence shown here is derived from an EMBL/GenBank/DDBJ whole genome shotgun (WGS) entry which is preliminary data.</text>
</comment>
<accession>A0A919XF81</accession>
<evidence type="ECO:0000313" key="3">
    <source>
        <dbReference type="Proteomes" id="UP000679779"/>
    </source>
</evidence>
<gene>
    <name evidence="2" type="ORF">J2TS6_14490</name>
</gene>
<dbReference type="EMBL" id="BORQ01000001">
    <property type="protein sequence ID" value="GIO30308.1"/>
    <property type="molecule type" value="Genomic_DNA"/>
</dbReference>
<dbReference type="SUPFAM" id="SSF55469">
    <property type="entry name" value="FMN-dependent nitroreductase-like"/>
    <property type="match status" value="1"/>
</dbReference>
<dbReference type="RefSeq" id="WP_160040283.1">
    <property type="nucleotide sequence ID" value="NZ_BORQ01000001.1"/>
</dbReference>
<keyword evidence="3" id="KW-1185">Reference proteome</keyword>
<dbReference type="PANTHER" id="PTHR43821:SF1">
    <property type="entry name" value="NAD(P)H NITROREDUCTASE YDJA-RELATED"/>
    <property type="match status" value="1"/>
</dbReference>
<reference evidence="2" key="1">
    <citation type="submission" date="2021-03" db="EMBL/GenBank/DDBJ databases">
        <title>Antimicrobial resistance genes in bacteria isolated from Japanese honey, and their potential for conferring macrolide and lincosamide resistance in the American foulbrood pathogen Paenibacillus larvae.</title>
        <authorList>
            <person name="Okamoto M."/>
            <person name="Kumagai M."/>
            <person name="Kanamori H."/>
            <person name="Takamatsu D."/>
        </authorList>
    </citation>
    <scope>NUCLEOTIDE SEQUENCE</scope>
    <source>
        <strain evidence="2">J2TS6</strain>
    </source>
</reference>
<name>A0A919XF81_9BACL</name>
<evidence type="ECO:0000313" key="2">
    <source>
        <dbReference type="EMBL" id="GIO30308.1"/>
    </source>
</evidence>
<dbReference type="Proteomes" id="UP000679779">
    <property type="component" value="Unassembled WGS sequence"/>
</dbReference>
<organism evidence="2 3">
    <name type="scientific">Paenibacillus albilobatus</name>
    <dbReference type="NCBI Taxonomy" id="2716884"/>
    <lineage>
        <taxon>Bacteria</taxon>
        <taxon>Bacillati</taxon>
        <taxon>Bacillota</taxon>
        <taxon>Bacilli</taxon>
        <taxon>Bacillales</taxon>
        <taxon>Paenibacillaceae</taxon>
        <taxon>Paenibacillus</taxon>
    </lineage>
</organism>
<protein>
    <submittedName>
        <fullName evidence="2">Nitroreductase</fullName>
    </submittedName>
</protein>
<dbReference type="InterPro" id="IPR000415">
    <property type="entry name" value="Nitroreductase-like"/>
</dbReference>
<dbReference type="InterPro" id="IPR029479">
    <property type="entry name" value="Nitroreductase"/>
</dbReference>
<proteinExistence type="predicted"/>
<feature type="domain" description="Nitroreductase" evidence="1">
    <location>
        <begin position="7"/>
        <end position="166"/>
    </location>
</feature>
<dbReference type="AlphaFoldDB" id="A0A919XF81"/>
<dbReference type="Gene3D" id="3.40.109.10">
    <property type="entry name" value="NADH Oxidase"/>
    <property type="match status" value="1"/>
</dbReference>
<dbReference type="Pfam" id="PF00881">
    <property type="entry name" value="Nitroreductase"/>
    <property type="match status" value="1"/>
</dbReference>
<dbReference type="PANTHER" id="PTHR43821">
    <property type="entry name" value="NAD(P)H NITROREDUCTASE YDJA-RELATED"/>
    <property type="match status" value="1"/>
</dbReference>
<evidence type="ECO:0000259" key="1">
    <source>
        <dbReference type="Pfam" id="PF00881"/>
    </source>
</evidence>
<sequence>MDFRKTIRERRSIRRFHPSPVDQELVFTLLREARQLYSSGETAAFRCVYAGTADSRERLAACMLEPLIKNRLVKWLPEKVRDFVRKRVTDIPGHLAVIAATGPDRRESDMNYAAVCGIMQNFQLLSWQRRLGALWDTEPMMQSKELFHLLKMSPEERLVGIFHLGYFDKIPKARARTRAEKKWTVLSGGEGPVE</sequence>
<dbReference type="InterPro" id="IPR052530">
    <property type="entry name" value="NAD(P)H_nitroreductase"/>
</dbReference>